<keyword evidence="3" id="KW-1185">Reference proteome</keyword>
<dbReference type="AlphaFoldDB" id="A0AA35VL87"/>
<proteinExistence type="predicted"/>
<reference evidence="2" key="1">
    <citation type="submission" date="2023-04" db="EMBL/GenBank/DDBJ databases">
        <authorList>
            <person name="Vijverberg K."/>
            <person name="Xiong W."/>
            <person name="Schranz E."/>
        </authorList>
    </citation>
    <scope>NUCLEOTIDE SEQUENCE</scope>
</reference>
<dbReference type="Proteomes" id="UP001177003">
    <property type="component" value="Chromosome 2"/>
</dbReference>
<dbReference type="InterPro" id="IPR050905">
    <property type="entry name" value="Plant_NBS-LRR"/>
</dbReference>
<name>A0AA35VL87_LACSI</name>
<gene>
    <name evidence="2" type="ORF">LSALG_LOCUS11281</name>
</gene>
<evidence type="ECO:0000256" key="1">
    <source>
        <dbReference type="ARBA" id="ARBA00022821"/>
    </source>
</evidence>
<dbReference type="PANTHER" id="PTHR33463">
    <property type="entry name" value="NB-ARC DOMAIN-CONTAINING PROTEIN-RELATED"/>
    <property type="match status" value="1"/>
</dbReference>
<sequence>MEFVSAIISPIVESLMVPVKKQLDYLFSSAKHVRNMNTRMKQPDCTSCDVKNHMETNNISNLEIHVRAHVRRWLKDVEKIKKDAQLISSIGNGCFNLKMRYRARRNAFMITEEMGSLIKENSKIIWNNAQKPLGKVKMHLLQHCGMMMAKITSNQERKVLTMHSSSFNKITRAK</sequence>
<dbReference type="PANTHER" id="PTHR33463:SF222">
    <property type="entry name" value="NB-ARC-RELATED"/>
    <property type="match status" value="1"/>
</dbReference>
<evidence type="ECO:0000313" key="2">
    <source>
        <dbReference type="EMBL" id="CAI9270998.1"/>
    </source>
</evidence>
<organism evidence="2 3">
    <name type="scientific">Lactuca saligna</name>
    <name type="common">Willowleaf lettuce</name>
    <dbReference type="NCBI Taxonomy" id="75948"/>
    <lineage>
        <taxon>Eukaryota</taxon>
        <taxon>Viridiplantae</taxon>
        <taxon>Streptophyta</taxon>
        <taxon>Embryophyta</taxon>
        <taxon>Tracheophyta</taxon>
        <taxon>Spermatophyta</taxon>
        <taxon>Magnoliopsida</taxon>
        <taxon>eudicotyledons</taxon>
        <taxon>Gunneridae</taxon>
        <taxon>Pentapetalae</taxon>
        <taxon>asterids</taxon>
        <taxon>campanulids</taxon>
        <taxon>Asterales</taxon>
        <taxon>Asteraceae</taxon>
        <taxon>Cichorioideae</taxon>
        <taxon>Cichorieae</taxon>
        <taxon>Lactucinae</taxon>
        <taxon>Lactuca</taxon>
    </lineage>
</organism>
<evidence type="ECO:0000313" key="3">
    <source>
        <dbReference type="Proteomes" id="UP001177003"/>
    </source>
</evidence>
<protein>
    <submittedName>
        <fullName evidence="2">Uncharacterized protein</fullName>
    </submittedName>
</protein>
<accession>A0AA35VL87</accession>
<keyword evidence="1" id="KW-0611">Plant defense</keyword>
<dbReference type="EMBL" id="OX465078">
    <property type="protein sequence ID" value="CAI9270998.1"/>
    <property type="molecule type" value="Genomic_DNA"/>
</dbReference>